<keyword evidence="1" id="KW-0472">Membrane</keyword>
<keyword evidence="1" id="KW-0812">Transmembrane</keyword>
<feature type="transmembrane region" description="Helical" evidence="1">
    <location>
        <begin position="52"/>
        <end position="74"/>
    </location>
</feature>
<dbReference type="Proteomes" id="UP000277811">
    <property type="component" value="Unassembled WGS sequence"/>
</dbReference>
<keyword evidence="1" id="KW-1133">Transmembrane helix</keyword>
<dbReference type="AlphaFoldDB" id="A0A498RC85"/>
<reference evidence="2 3" key="1">
    <citation type="submission" date="2018-06" db="EMBL/GenBank/DDBJ databases">
        <authorList>
            <person name="Strepis N."/>
        </authorList>
    </citation>
    <scope>NUCLEOTIDE SEQUENCE [LARGE SCALE GENOMIC DNA]</scope>
    <source>
        <strain evidence="2">LUCI</strain>
    </source>
</reference>
<accession>A0A498RC85</accession>
<name>A0A498RC85_9FIRM</name>
<feature type="transmembrane region" description="Helical" evidence="1">
    <location>
        <begin position="118"/>
        <end position="136"/>
    </location>
</feature>
<protein>
    <submittedName>
        <fullName evidence="2">Uncharacterized protein</fullName>
    </submittedName>
</protein>
<sequence>MNYDKPLLAGLLGALSTLISEIVTQLLVVLGIGKYSIYELDSLLVTLNRSSIFIGFIVNVIAGGTIAVLFYYAIGKLGRDYLVYKGLAVGLLSWGVFELILTATIEGHFFDIRPMADYYTHLVATSVYGILLGLLFDKYLFTASLKD</sequence>
<feature type="transmembrane region" description="Helical" evidence="1">
    <location>
        <begin position="86"/>
        <end position="106"/>
    </location>
</feature>
<dbReference type="EMBL" id="UPPP01000093">
    <property type="protein sequence ID" value="VBB08527.1"/>
    <property type="molecule type" value="Genomic_DNA"/>
</dbReference>
<dbReference type="OrthoDB" id="2859585at2"/>
<dbReference type="RefSeq" id="WP_122629397.1">
    <property type="nucleotide sequence ID" value="NZ_UPPP01000093.1"/>
</dbReference>
<feature type="transmembrane region" description="Helical" evidence="1">
    <location>
        <begin position="7"/>
        <end position="32"/>
    </location>
</feature>
<keyword evidence="3" id="KW-1185">Reference proteome</keyword>
<organism evidence="2 3">
    <name type="scientific">Lucifera butyrica</name>
    <dbReference type="NCBI Taxonomy" id="1351585"/>
    <lineage>
        <taxon>Bacteria</taxon>
        <taxon>Bacillati</taxon>
        <taxon>Bacillota</taxon>
        <taxon>Negativicutes</taxon>
        <taxon>Veillonellales</taxon>
        <taxon>Veillonellaceae</taxon>
        <taxon>Lucifera</taxon>
    </lineage>
</organism>
<evidence type="ECO:0000313" key="2">
    <source>
        <dbReference type="EMBL" id="VBB08527.1"/>
    </source>
</evidence>
<evidence type="ECO:0000256" key="1">
    <source>
        <dbReference type="SAM" id="Phobius"/>
    </source>
</evidence>
<gene>
    <name evidence="2" type="ORF">LUCI_3805</name>
</gene>
<evidence type="ECO:0000313" key="3">
    <source>
        <dbReference type="Proteomes" id="UP000277811"/>
    </source>
</evidence>
<proteinExistence type="predicted"/>